<evidence type="ECO:0000313" key="4">
    <source>
        <dbReference type="Proteomes" id="UP000242287"/>
    </source>
</evidence>
<evidence type="ECO:0000313" key="3">
    <source>
        <dbReference type="EMBL" id="PFH51662.1"/>
    </source>
</evidence>
<protein>
    <submittedName>
        <fullName evidence="3">Uncharacterized protein</fullName>
    </submittedName>
</protein>
<organism evidence="3 4">
    <name type="scientific">Amanita thiersii Skay4041</name>
    <dbReference type="NCBI Taxonomy" id="703135"/>
    <lineage>
        <taxon>Eukaryota</taxon>
        <taxon>Fungi</taxon>
        <taxon>Dikarya</taxon>
        <taxon>Basidiomycota</taxon>
        <taxon>Agaricomycotina</taxon>
        <taxon>Agaricomycetes</taxon>
        <taxon>Agaricomycetidae</taxon>
        <taxon>Agaricales</taxon>
        <taxon>Pluteineae</taxon>
        <taxon>Amanitaceae</taxon>
        <taxon>Amanita</taxon>
    </lineage>
</organism>
<feature type="chain" id="PRO_5012993146" evidence="2">
    <location>
        <begin position="20"/>
        <end position="363"/>
    </location>
</feature>
<name>A0A2A9NVG5_9AGAR</name>
<reference evidence="3 4" key="1">
    <citation type="submission" date="2014-02" db="EMBL/GenBank/DDBJ databases">
        <title>Transposable element dynamics among asymbiotic and ectomycorrhizal Amanita fungi.</title>
        <authorList>
            <consortium name="DOE Joint Genome Institute"/>
            <person name="Hess J."/>
            <person name="Skrede I."/>
            <person name="Wolfe B."/>
            <person name="LaButti K."/>
            <person name="Ohm R.A."/>
            <person name="Grigoriev I.V."/>
            <person name="Pringle A."/>
        </authorList>
    </citation>
    <scope>NUCLEOTIDE SEQUENCE [LARGE SCALE GENOMIC DNA]</scope>
    <source>
        <strain evidence="3 4">SKay4041</strain>
    </source>
</reference>
<feature type="signal peptide" evidence="2">
    <location>
        <begin position="1"/>
        <end position="19"/>
    </location>
</feature>
<evidence type="ECO:0000256" key="2">
    <source>
        <dbReference type="SAM" id="SignalP"/>
    </source>
</evidence>
<gene>
    <name evidence="3" type="ORF">AMATHDRAFT_2771</name>
</gene>
<keyword evidence="4" id="KW-1185">Reference proteome</keyword>
<dbReference type="AlphaFoldDB" id="A0A2A9NVG5"/>
<dbReference type="OrthoDB" id="2758521at2759"/>
<feature type="compositionally biased region" description="Polar residues" evidence="1">
    <location>
        <begin position="164"/>
        <end position="175"/>
    </location>
</feature>
<sequence>MHLLKIILNFLFLSSPAFAILINRTIDDTFGDEGIEAGINPDPVRAFNGTWTAAAYHPNFGRLSITLEFEGTAIYVFFIISHNSSSGCEFTLDGNTLPDQFNIRPASLLPNLEYSYPVFAHAGLENKEHALEIIIYGLFDVYINLDYVIYTVDESTIDIPDVPATTSHESATTPISPHESGIKAGIKPDPGSGFNGTWTAAFYSPDLKNITITLEFKAIAIYVFYIIAENTSTISSFTLDGELSPQIFLSGPTSLSSKSEYNHLALAHVGLENKEHTLEILTDGGFPFYMNFDYAVYMSVYQHIQSFQAYKESIRVNETTPEIPITSLQSASHPSSEMTLTSLSSGITSELIATTSQLPGAAP</sequence>
<dbReference type="Proteomes" id="UP000242287">
    <property type="component" value="Unassembled WGS sequence"/>
</dbReference>
<feature type="region of interest" description="Disordered" evidence="1">
    <location>
        <begin position="163"/>
        <end position="182"/>
    </location>
</feature>
<dbReference type="EMBL" id="KZ301985">
    <property type="protein sequence ID" value="PFH51662.1"/>
    <property type="molecule type" value="Genomic_DNA"/>
</dbReference>
<evidence type="ECO:0000256" key="1">
    <source>
        <dbReference type="SAM" id="MobiDB-lite"/>
    </source>
</evidence>
<proteinExistence type="predicted"/>
<dbReference type="STRING" id="703135.A0A2A9NVG5"/>
<keyword evidence="2" id="KW-0732">Signal</keyword>
<accession>A0A2A9NVG5</accession>